<keyword evidence="2" id="KW-0732">Signal</keyword>
<keyword evidence="4" id="KW-0998">Cell outer membrane</keyword>
<dbReference type="PROSITE" id="PS51257">
    <property type="entry name" value="PROKAR_LIPOPROTEIN"/>
    <property type="match status" value="1"/>
</dbReference>
<evidence type="ECO:0000256" key="2">
    <source>
        <dbReference type="ARBA" id="ARBA00022729"/>
    </source>
</evidence>
<evidence type="ECO:0000256" key="1">
    <source>
        <dbReference type="ARBA" id="ARBA00004442"/>
    </source>
</evidence>
<dbReference type="InterPro" id="IPR012944">
    <property type="entry name" value="SusD_RagB_dom"/>
</dbReference>
<sequence length="724" mass="80550">MKNKFLYIALYAAGMLGATSCSDYLETKSPSTVDADFVFSSTATAKAALEGAKAAMHGAYSSHIFGDGLYYAADIAGSDIMRHPEGYAKQPGRHPAEAFYRNGTETGAYALTSYMKEGTDGTYGYLFSVIGKCNAITTAFEQKDNFEEMMSQLEPTELSQLYGEAVAIRATCYRELIKYFGDVQFQSTFGVVAGGLVSRDSIYDVCIEQLKKVEPHMYVLGTCPTYANNVKNYYSRTYVDGLIGRMALEAGGYQTRRNDIKRVDGKGNPLTFEALGTDNQNATYGRRSDWKNLYATAKEYFKKAIDNAGTAVFHETDPRSEDKNGRVYNNPYQYFFQQLHDADATYADESIYEEPFTQGSSGNDPRPYSLGRPSNGGSKIAYPCKNYGQGRFNPAFYYGDFDPKDLRRDVACTVTGSTGKGIEALIPFTPGSKQTAGGISCNKFDENRQATVWTQAQRRSGINAPYMRLSEMYLGYAEACAATGDNAEAKTYLTKVRNRAFRTADEANVEGFINKEGSLLKAIIDERGFEFAGEGDRRFTLIRTGLLPEKIKEIKDLTRKMLDGLKTNGSYTFENGNTISAYIYTKSVDAAGMKDANGNTMYGYRLTTQCPEGKENDPVLYPSWRGQKDNWDELGLDYGTKTPKTNLAIKGLFAPVSDEEAEELTKDGYKKVNWGKTLVDNDDEYYKYLFYDYDYVSAPIYLWPFTPNIIATGGFVNGYGFSNK</sequence>
<feature type="domain" description="RagB/SusD" evidence="5">
    <location>
        <begin position="328"/>
        <end position="563"/>
    </location>
</feature>
<accession>A0AAW4N6Y9</accession>
<dbReference type="Proteomes" id="UP001196765">
    <property type="component" value="Unassembled WGS sequence"/>
</dbReference>
<dbReference type="Pfam" id="PF07980">
    <property type="entry name" value="SusD_RagB"/>
    <property type="match status" value="1"/>
</dbReference>
<dbReference type="AlphaFoldDB" id="A0AAW4N6Y9"/>
<comment type="caution">
    <text evidence="6">The sequence shown here is derived from an EMBL/GenBank/DDBJ whole genome shotgun (WGS) entry which is preliminary data.</text>
</comment>
<organism evidence="6 7">
    <name type="scientific">Segatella copri</name>
    <dbReference type="NCBI Taxonomy" id="165179"/>
    <lineage>
        <taxon>Bacteria</taxon>
        <taxon>Pseudomonadati</taxon>
        <taxon>Bacteroidota</taxon>
        <taxon>Bacteroidia</taxon>
        <taxon>Bacteroidales</taxon>
        <taxon>Prevotellaceae</taxon>
        <taxon>Segatella</taxon>
    </lineage>
</organism>
<gene>
    <name evidence="6" type="ORF">KSW82_05815</name>
</gene>
<evidence type="ECO:0000313" key="6">
    <source>
        <dbReference type="EMBL" id="MBV3387254.1"/>
    </source>
</evidence>
<dbReference type="GO" id="GO:0009279">
    <property type="term" value="C:cell outer membrane"/>
    <property type="evidence" value="ECO:0007669"/>
    <property type="project" value="UniProtKB-SubCell"/>
</dbReference>
<evidence type="ECO:0000256" key="3">
    <source>
        <dbReference type="ARBA" id="ARBA00023136"/>
    </source>
</evidence>
<evidence type="ECO:0000256" key="4">
    <source>
        <dbReference type="ARBA" id="ARBA00023237"/>
    </source>
</evidence>
<name>A0AAW4N6Y9_9BACT</name>
<evidence type="ECO:0000313" key="7">
    <source>
        <dbReference type="Proteomes" id="UP001196765"/>
    </source>
</evidence>
<comment type="subcellular location">
    <subcellularLocation>
        <location evidence="1">Cell outer membrane</location>
    </subcellularLocation>
</comment>
<keyword evidence="3" id="KW-0472">Membrane</keyword>
<evidence type="ECO:0000259" key="5">
    <source>
        <dbReference type="Pfam" id="PF07980"/>
    </source>
</evidence>
<dbReference type="RefSeq" id="WP_217744207.1">
    <property type="nucleotide sequence ID" value="NZ_JAHOEI010000013.1"/>
</dbReference>
<reference evidence="6" key="1">
    <citation type="submission" date="2021-06" db="EMBL/GenBank/DDBJ databases">
        <title>Collection of gut derived symbiotic bacterial strains cultured from healthy donors.</title>
        <authorList>
            <person name="Lin H."/>
            <person name="Littmann E."/>
            <person name="Pamer E.G."/>
        </authorList>
    </citation>
    <scope>NUCLEOTIDE SEQUENCE</scope>
    <source>
        <strain evidence="6">MSK.21.74</strain>
    </source>
</reference>
<proteinExistence type="predicted"/>
<dbReference type="EMBL" id="JAHOEI010000013">
    <property type="protein sequence ID" value="MBV3387254.1"/>
    <property type="molecule type" value="Genomic_DNA"/>
</dbReference>
<protein>
    <submittedName>
        <fullName evidence="6">RagB/SusD family nutrient uptake outer membrane protein</fullName>
    </submittedName>
</protein>